<organism evidence="2 3">
    <name type="scientific">Agromyces bracchium</name>
    <dbReference type="NCBI Taxonomy" id="88376"/>
    <lineage>
        <taxon>Bacteria</taxon>
        <taxon>Bacillati</taxon>
        <taxon>Actinomycetota</taxon>
        <taxon>Actinomycetes</taxon>
        <taxon>Micrococcales</taxon>
        <taxon>Microbacteriaceae</taxon>
        <taxon>Agromyces</taxon>
    </lineage>
</organism>
<dbReference type="Pfam" id="PF24096">
    <property type="entry name" value="DUF7379"/>
    <property type="match status" value="1"/>
</dbReference>
<sequence length="515" mass="55051">MTDLDGTTTGVEVAPGYWITAPGLRGSVEARLPRPVGSADRGPELATEAFDAAARESGLREVMKFELHVQEVPLPPAAPRQRAATGEDAFVLETPDLGPEVGQVVLALDEAGAVTWNFPETADRAVEVPATRGAGGKKRFVIRQATPAPPATGTAANRGIFGAIGRKLLKVLIYPVTDAILGPVSQFFAGKWEETKRPYLVRAFGPGNYVDPMSTGFGRTDWDGLDQKRALLFLHGTFSTSHDAFHHLPAPTMEELHRRYEGRVFAFNHYTLSHTPQENVQQFAKMLPHGIHLDLDIVAHSRGGLVARTLAGELSGSSHGVMRMDVPGVTVRRAVFVATPNHGTALADADHLIAFIDRFTTLLNLAPPGPAEVVADVLEAIITAVKVIGHAIVNGLPGLQSMAPKGGFINAINGGTGPAAVYFSIAANYEPDRSGPLWPLVRDSVKNSVIDRVFGEDKNDLVVPTLGVSAGSKDPVFPITSGHSFTFSGEANVHHNIFFAQAPTSEKLLSWLPAH</sequence>
<accession>A0A6I3MCV7</accession>
<comment type="caution">
    <text evidence="2">The sequence shown here is derived from an EMBL/GenBank/DDBJ whole genome shotgun (WGS) entry which is preliminary data.</text>
</comment>
<gene>
    <name evidence="2" type="ORF">GJ743_15760</name>
</gene>
<evidence type="ECO:0000259" key="1">
    <source>
        <dbReference type="Pfam" id="PF24096"/>
    </source>
</evidence>
<dbReference type="RefSeq" id="WP_155052860.1">
    <property type="nucleotide sequence ID" value="NZ_BAAAIB010000008.1"/>
</dbReference>
<protein>
    <recommendedName>
        <fullName evidence="1">DUF7379 domain-containing protein</fullName>
    </recommendedName>
</protein>
<dbReference type="InterPro" id="IPR055803">
    <property type="entry name" value="DUF7379"/>
</dbReference>
<dbReference type="Gene3D" id="3.40.50.1820">
    <property type="entry name" value="alpha/beta hydrolase"/>
    <property type="match status" value="1"/>
</dbReference>
<dbReference type="InterPro" id="IPR029058">
    <property type="entry name" value="AB_hydrolase_fold"/>
</dbReference>
<dbReference type="AlphaFoldDB" id="A0A6I3MCV7"/>
<dbReference type="Proteomes" id="UP000433071">
    <property type="component" value="Unassembled WGS sequence"/>
</dbReference>
<keyword evidence="3" id="KW-1185">Reference proteome</keyword>
<reference evidence="2 3" key="1">
    <citation type="submission" date="2019-11" db="EMBL/GenBank/DDBJ databases">
        <title>Agromyces kandeliae sp. nov., isolated from mangrove soil.</title>
        <authorList>
            <person name="Wang R."/>
        </authorList>
    </citation>
    <scope>NUCLEOTIDE SEQUENCE [LARGE SCALE GENOMIC DNA]</scope>
    <source>
        <strain evidence="2 3">JCM 11433</strain>
    </source>
</reference>
<feature type="domain" description="DUF7379" evidence="1">
    <location>
        <begin position="231"/>
        <end position="413"/>
    </location>
</feature>
<name>A0A6I3MCV7_9MICO</name>
<dbReference type="EMBL" id="WMLB01000036">
    <property type="protein sequence ID" value="MTH69827.1"/>
    <property type="molecule type" value="Genomic_DNA"/>
</dbReference>
<evidence type="ECO:0000313" key="2">
    <source>
        <dbReference type="EMBL" id="MTH69827.1"/>
    </source>
</evidence>
<evidence type="ECO:0000313" key="3">
    <source>
        <dbReference type="Proteomes" id="UP000433071"/>
    </source>
</evidence>
<dbReference type="OrthoDB" id="9770427at2"/>
<dbReference type="SUPFAM" id="SSF53474">
    <property type="entry name" value="alpha/beta-Hydrolases"/>
    <property type="match status" value="1"/>
</dbReference>
<proteinExistence type="predicted"/>